<dbReference type="AlphaFoldDB" id="A0A7T2RZT1"/>
<dbReference type="EMBL" id="CP065668">
    <property type="protein sequence ID" value="QPS05977.1"/>
    <property type="molecule type" value="Genomic_DNA"/>
</dbReference>
<dbReference type="Proteomes" id="UP000594778">
    <property type="component" value="Chromosome"/>
</dbReference>
<organism evidence="1 2">
    <name type="scientific">Delftia acidovorans</name>
    <name type="common">Pseudomonas acidovorans</name>
    <name type="synonym">Comamonas acidovorans</name>
    <dbReference type="NCBI Taxonomy" id="80866"/>
    <lineage>
        <taxon>Bacteria</taxon>
        <taxon>Pseudomonadati</taxon>
        <taxon>Pseudomonadota</taxon>
        <taxon>Betaproteobacteria</taxon>
        <taxon>Burkholderiales</taxon>
        <taxon>Comamonadaceae</taxon>
        <taxon>Delftia</taxon>
    </lineage>
</organism>
<dbReference type="RefSeq" id="WP_197953519.1">
    <property type="nucleotide sequence ID" value="NZ_CP065668.1"/>
</dbReference>
<accession>A0A7T2RZT1</accession>
<gene>
    <name evidence="1" type="ORF">I6G66_16780</name>
</gene>
<dbReference type="Pfam" id="PF04365">
    <property type="entry name" value="BrnT_toxin"/>
    <property type="match status" value="1"/>
</dbReference>
<reference evidence="1 2" key="1">
    <citation type="submission" date="2020-12" db="EMBL/GenBank/DDBJ databases">
        <title>FDA dAtabase for Regulatory Grade micrObial Sequences (FDA-ARGOS): Supporting development and validation of Infectious Disease Dx tests.</title>
        <authorList>
            <person name="Sproer C."/>
            <person name="Gronow S."/>
            <person name="Severitt S."/>
            <person name="Schroder I."/>
            <person name="Tallon L."/>
            <person name="Sadzewicz L."/>
            <person name="Zhao X."/>
            <person name="Boylan J."/>
            <person name="Ott S."/>
            <person name="Bowen H."/>
            <person name="Vavikolanu K."/>
            <person name="Mehta A."/>
            <person name="Aluvathingal J."/>
            <person name="Nadendla S."/>
            <person name="Lowell S."/>
            <person name="Myers T."/>
            <person name="Yan Y."/>
            <person name="Sichtig H."/>
        </authorList>
    </citation>
    <scope>NUCLEOTIDE SEQUENCE [LARGE SCALE GENOMIC DNA]</scope>
    <source>
        <strain evidence="1 2">FDAARGOS_909</strain>
    </source>
</reference>
<dbReference type="InterPro" id="IPR007460">
    <property type="entry name" value="BrnT_toxin"/>
</dbReference>
<evidence type="ECO:0000313" key="2">
    <source>
        <dbReference type="Proteomes" id="UP000594778"/>
    </source>
</evidence>
<proteinExistence type="predicted"/>
<evidence type="ECO:0000313" key="1">
    <source>
        <dbReference type="EMBL" id="QPS05977.1"/>
    </source>
</evidence>
<dbReference type="InterPro" id="IPR038573">
    <property type="entry name" value="BrnT_sf"/>
</dbReference>
<name>A0A7T2RZT1_DELAC</name>
<dbReference type="Gene3D" id="3.10.450.530">
    <property type="entry name" value="Ribonuclease toxin, BrnT, of type II toxin-antitoxin system"/>
    <property type="match status" value="1"/>
</dbReference>
<sequence>MNTKDVQYEINGDLFVWNRDKADQNRRKHGVSFEEAACVFGDPYFVLADASRNDEARDAAIGFDRKARLLFVVHIEIEDSCIRIISARRAEPREEALYAD</sequence>
<protein>
    <submittedName>
        <fullName evidence="1">BrnT family toxin</fullName>
    </submittedName>
</protein>